<dbReference type="InterPro" id="IPR013083">
    <property type="entry name" value="Znf_RING/FYVE/PHD"/>
</dbReference>
<evidence type="ECO:0000313" key="4">
    <source>
        <dbReference type="EMBL" id="KAL0492002.1"/>
    </source>
</evidence>
<keyword evidence="1" id="KW-0863">Zinc-finger</keyword>
<evidence type="ECO:0000256" key="2">
    <source>
        <dbReference type="SAM" id="MobiDB-lite"/>
    </source>
</evidence>
<feature type="compositionally biased region" description="Basic and acidic residues" evidence="2">
    <location>
        <begin position="8"/>
        <end position="23"/>
    </location>
</feature>
<gene>
    <name evidence="4" type="ORF">AKO1_010130</name>
</gene>
<comment type="caution">
    <text evidence="4">The sequence shown here is derived from an EMBL/GenBank/DDBJ whole genome shotgun (WGS) entry which is preliminary data.</text>
</comment>
<sequence length="193" mass="22388">MGRRHKREQREKSREKDKEKALKLGDMADMQLYYAMLESQKQFDNEELPIEDLNISEEPSKFQQFAQALRSQRQEILPSEINVVEAVPENEETDEEDDEEDEELSTNEEEYLPSPVFEVAQEFTLDETVQRLLKTVDSLNERIETITLCDLCMEVAKNTAMIPCGHVTCQHCVGSEKCPFCDETVMGRLTIYL</sequence>
<organism evidence="4 5">
    <name type="scientific">Acrasis kona</name>
    <dbReference type="NCBI Taxonomy" id="1008807"/>
    <lineage>
        <taxon>Eukaryota</taxon>
        <taxon>Discoba</taxon>
        <taxon>Heterolobosea</taxon>
        <taxon>Tetramitia</taxon>
        <taxon>Eutetramitia</taxon>
        <taxon>Acrasidae</taxon>
        <taxon>Acrasis</taxon>
    </lineage>
</organism>
<dbReference type="Gene3D" id="3.30.40.10">
    <property type="entry name" value="Zinc/RING finger domain, C3HC4 (zinc finger)"/>
    <property type="match status" value="1"/>
</dbReference>
<dbReference type="GO" id="GO:0008270">
    <property type="term" value="F:zinc ion binding"/>
    <property type="evidence" value="ECO:0007669"/>
    <property type="project" value="UniProtKB-KW"/>
</dbReference>
<protein>
    <submittedName>
        <fullName evidence="4">E3 ubiquitin-protein ligase bre1</fullName>
    </submittedName>
</protein>
<feature type="region of interest" description="Disordered" evidence="2">
    <location>
        <begin position="1"/>
        <end position="23"/>
    </location>
</feature>
<keyword evidence="1" id="KW-0479">Metal-binding</keyword>
<dbReference type="CDD" id="cd16449">
    <property type="entry name" value="RING-HC"/>
    <property type="match status" value="1"/>
</dbReference>
<keyword evidence="5" id="KW-1185">Reference proteome</keyword>
<evidence type="ECO:0000313" key="5">
    <source>
        <dbReference type="Proteomes" id="UP001431209"/>
    </source>
</evidence>
<feature type="region of interest" description="Disordered" evidence="2">
    <location>
        <begin position="86"/>
        <end position="109"/>
    </location>
</feature>
<dbReference type="PANTHER" id="PTHR14879">
    <property type="entry name" value="CASPASE REGULATOR, RING FINGER DOMAIN-CONTAINING"/>
    <property type="match status" value="1"/>
</dbReference>
<dbReference type="PROSITE" id="PS50089">
    <property type="entry name" value="ZF_RING_2"/>
    <property type="match status" value="1"/>
</dbReference>
<dbReference type="SMART" id="SM00184">
    <property type="entry name" value="RING"/>
    <property type="match status" value="1"/>
</dbReference>
<accession>A0AAW2ZQ54</accession>
<evidence type="ECO:0000259" key="3">
    <source>
        <dbReference type="PROSITE" id="PS50089"/>
    </source>
</evidence>
<dbReference type="EMBL" id="JAOPGA020001893">
    <property type="protein sequence ID" value="KAL0492002.1"/>
    <property type="molecule type" value="Genomic_DNA"/>
</dbReference>
<keyword evidence="1" id="KW-0862">Zinc</keyword>
<dbReference type="InterPro" id="IPR001841">
    <property type="entry name" value="Znf_RING"/>
</dbReference>
<dbReference type="Proteomes" id="UP001431209">
    <property type="component" value="Unassembled WGS sequence"/>
</dbReference>
<dbReference type="SUPFAM" id="SSF57850">
    <property type="entry name" value="RING/U-box"/>
    <property type="match status" value="1"/>
</dbReference>
<evidence type="ECO:0000256" key="1">
    <source>
        <dbReference type="PROSITE-ProRule" id="PRU00175"/>
    </source>
</evidence>
<name>A0AAW2ZQ54_9EUKA</name>
<reference evidence="4 5" key="1">
    <citation type="submission" date="2024-03" db="EMBL/GenBank/DDBJ databases">
        <title>The Acrasis kona genome and developmental transcriptomes reveal deep origins of eukaryotic multicellular pathways.</title>
        <authorList>
            <person name="Sheikh S."/>
            <person name="Fu C.-J."/>
            <person name="Brown M.W."/>
            <person name="Baldauf S.L."/>
        </authorList>
    </citation>
    <scope>NUCLEOTIDE SEQUENCE [LARGE SCALE GENOMIC DNA]</scope>
    <source>
        <strain evidence="4 5">ATCC MYA-3509</strain>
    </source>
</reference>
<dbReference type="Pfam" id="PF13920">
    <property type="entry name" value="zf-C3HC4_3"/>
    <property type="match status" value="1"/>
</dbReference>
<feature type="compositionally biased region" description="Acidic residues" evidence="2">
    <location>
        <begin position="88"/>
        <end position="109"/>
    </location>
</feature>
<dbReference type="PANTHER" id="PTHR14879:SF5">
    <property type="entry name" value="RING-TYPE DOMAIN-CONTAINING PROTEIN"/>
    <property type="match status" value="1"/>
</dbReference>
<dbReference type="InterPro" id="IPR051728">
    <property type="entry name" value="RING-FYVE_E3_ubiquitin-ligase"/>
</dbReference>
<proteinExistence type="predicted"/>
<feature type="domain" description="RING-type" evidence="3">
    <location>
        <begin position="149"/>
        <end position="182"/>
    </location>
</feature>
<dbReference type="AlphaFoldDB" id="A0AAW2ZQ54"/>